<protein>
    <recommendedName>
        <fullName evidence="3">DUF4911 domain-containing protein</fullName>
    </recommendedName>
</protein>
<gene>
    <name evidence="1" type="ORF">IX53_09575</name>
</gene>
<dbReference type="Pfam" id="PF16256">
    <property type="entry name" value="DUF4911"/>
    <property type="match status" value="1"/>
</dbReference>
<evidence type="ECO:0000313" key="2">
    <source>
        <dbReference type="Proteomes" id="UP000035159"/>
    </source>
</evidence>
<keyword evidence="2" id="KW-1185">Reference proteome</keyword>
<dbReference type="Proteomes" id="UP000035159">
    <property type="component" value="Chromosome"/>
</dbReference>
<reference evidence="1 2" key="1">
    <citation type="submission" date="2015-04" db="EMBL/GenBank/DDBJ databases">
        <title>Complete Genome Sequence of Kosmotoga pacifica SLHLJ1.</title>
        <authorList>
            <person name="Jiang L.J."/>
            <person name="Shao Z.Z."/>
            <person name="Jebbar M."/>
        </authorList>
    </citation>
    <scope>NUCLEOTIDE SEQUENCE [LARGE SCALE GENOMIC DNA]</scope>
    <source>
        <strain evidence="1 2">SLHLJ1</strain>
    </source>
</reference>
<evidence type="ECO:0000313" key="1">
    <source>
        <dbReference type="EMBL" id="AKI98035.1"/>
    </source>
</evidence>
<dbReference type="AlphaFoldDB" id="A0A0G2Z8W3"/>
<sequence length="84" mass="9818">MRTKRQIPKEYDLYVRIARPDIHVLCYIAEAQDNLMNIRHTTEEGYLKIIVPGDLLEEALKFLDSIKNVIDLEVVEIRENPGHT</sequence>
<dbReference type="OrthoDB" id="47120at2"/>
<dbReference type="RefSeq" id="WP_047755170.1">
    <property type="nucleotide sequence ID" value="NZ_CAJUHA010000001.1"/>
</dbReference>
<proteinExistence type="predicted"/>
<accession>A0A0G2Z8W3</accession>
<dbReference type="InterPro" id="IPR032587">
    <property type="entry name" value="DUF4911"/>
</dbReference>
<name>A0A0G2Z8W3_9BACT</name>
<dbReference type="STRING" id="1330330.IX53_09575"/>
<dbReference type="KEGG" id="kpf:IX53_09575"/>
<dbReference type="EMBL" id="CP011232">
    <property type="protein sequence ID" value="AKI98035.1"/>
    <property type="molecule type" value="Genomic_DNA"/>
</dbReference>
<dbReference type="PATRIC" id="fig|1330330.3.peg.1951"/>
<organism evidence="1 2">
    <name type="scientific">Kosmotoga pacifica</name>
    <dbReference type="NCBI Taxonomy" id="1330330"/>
    <lineage>
        <taxon>Bacteria</taxon>
        <taxon>Thermotogati</taxon>
        <taxon>Thermotogota</taxon>
        <taxon>Thermotogae</taxon>
        <taxon>Kosmotogales</taxon>
        <taxon>Kosmotogaceae</taxon>
        <taxon>Kosmotoga</taxon>
    </lineage>
</organism>
<evidence type="ECO:0008006" key="3">
    <source>
        <dbReference type="Google" id="ProtNLM"/>
    </source>
</evidence>